<sequence length="71" mass="8005">MTGDPHIDPDPETDGESLVWSNVYLSFPLTRRERAVLDAYLRSQESSLSMRLRVALVETFREAGVDLPQIG</sequence>
<dbReference type="Proteomes" id="UP000183561">
    <property type="component" value="Unassembled WGS sequence"/>
</dbReference>
<accession>A0A1H4KY95</accession>
<proteinExistence type="predicted"/>
<keyword evidence="2" id="KW-1185">Reference proteome</keyword>
<dbReference type="EMBL" id="FNSV01000005">
    <property type="protein sequence ID" value="SEB63186.1"/>
    <property type="molecule type" value="Genomic_DNA"/>
</dbReference>
<dbReference type="AlphaFoldDB" id="A0A1H4KY95"/>
<reference evidence="2" key="1">
    <citation type="submission" date="2016-10" db="EMBL/GenBank/DDBJ databases">
        <authorList>
            <person name="Varghese N."/>
            <person name="Submissions S."/>
        </authorList>
    </citation>
    <scope>NUCLEOTIDE SEQUENCE [LARGE SCALE GENOMIC DNA]</scope>
    <source>
        <strain evidence="2">DSM 44498</strain>
    </source>
</reference>
<dbReference type="RefSeq" id="WP_072946508.1">
    <property type="nucleotide sequence ID" value="NZ_FNSV01000005.1"/>
</dbReference>
<name>A0A1H4KY95_9NOCA</name>
<evidence type="ECO:0000313" key="1">
    <source>
        <dbReference type="EMBL" id="SEB63186.1"/>
    </source>
</evidence>
<gene>
    <name evidence="1" type="ORF">SAMN04490239_0968</name>
</gene>
<protein>
    <submittedName>
        <fullName evidence="1">Uncharacterized protein</fullName>
    </submittedName>
</protein>
<organism evidence="1 2">
    <name type="scientific">Rhodococcus koreensis</name>
    <dbReference type="NCBI Taxonomy" id="99653"/>
    <lineage>
        <taxon>Bacteria</taxon>
        <taxon>Bacillati</taxon>
        <taxon>Actinomycetota</taxon>
        <taxon>Actinomycetes</taxon>
        <taxon>Mycobacteriales</taxon>
        <taxon>Nocardiaceae</taxon>
        <taxon>Rhodococcus</taxon>
    </lineage>
</organism>
<evidence type="ECO:0000313" key="2">
    <source>
        <dbReference type="Proteomes" id="UP000183561"/>
    </source>
</evidence>